<evidence type="ECO:0000256" key="1">
    <source>
        <dbReference type="SAM" id="MobiDB-lite"/>
    </source>
</evidence>
<evidence type="ECO:0000313" key="2">
    <source>
        <dbReference type="EMBL" id="MFD3292636.1"/>
    </source>
</evidence>
<dbReference type="Proteomes" id="UP001598112">
    <property type="component" value="Unassembled WGS sequence"/>
</dbReference>
<keyword evidence="3" id="KW-1185">Reference proteome</keyword>
<comment type="caution">
    <text evidence="2">The sequence shown here is derived from an EMBL/GenBank/DDBJ whole genome shotgun (WGS) entry which is preliminary data.</text>
</comment>
<evidence type="ECO:0000313" key="3">
    <source>
        <dbReference type="Proteomes" id="UP001598112"/>
    </source>
</evidence>
<sequence>MSPEGMSPEGMSPEGMSPEGMSPEGMSPGPFLLRTSDYRLRTIDFGLPDFLTP</sequence>
<dbReference type="EMBL" id="JBBKXY010000001">
    <property type="protein sequence ID" value="MFD3292636.1"/>
    <property type="molecule type" value="Genomic_DNA"/>
</dbReference>
<proteinExistence type="predicted"/>
<reference evidence="2 3" key="1">
    <citation type="submission" date="2024-03" db="EMBL/GenBank/DDBJ databases">
        <title>Aquirufa genome sequencing.</title>
        <authorList>
            <person name="Pitt A."/>
            <person name="Hahn M.W."/>
        </authorList>
    </citation>
    <scope>NUCLEOTIDE SEQUENCE [LARGE SCALE GENOMIC DNA]</scope>
    <source>
        <strain evidence="2 3">KTFRIE-69F</strain>
    </source>
</reference>
<organism evidence="2 3">
    <name type="scientific">Aquirufa originis</name>
    <dbReference type="NCBI Taxonomy" id="3096514"/>
    <lineage>
        <taxon>Bacteria</taxon>
        <taxon>Pseudomonadati</taxon>
        <taxon>Bacteroidota</taxon>
        <taxon>Cytophagia</taxon>
        <taxon>Cytophagales</taxon>
        <taxon>Flectobacillaceae</taxon>
        <taxon>Aquirufa</taxon>
    </lineage>
</organism>
<dbReference type="RefSeq" id="WP_377977983.1">
    <property type="nucleotide sequence ID" value="NZ_JBBKXY010000001.1"/>
</dbReference>
<name>A0ABW6D335_9BACT</name>
<protein>
    <submittedName>
        <fullName evidence="2">Uncharacterized protein</fullName>
    </submittedName>
</protein>
<feature type="region of interest" description="Disordered" evidence="1">
    <location>
        <begin position="1"/>
        <end position="33"/>
    </location>
</feature>
<accession>A0ABW6D335</accession>
<gene>
    <name evidence="2" type="ORF">SKC35_02950</name>
</gene>